<keyword evidence="2" id="KW-1185">Reference proteome</keyword>
<comment type="caution">
    <text evidence="1">The sequence shown here is derived from an EMBL/GenBank/DDBJ whole genome shotgun (WGS) entry which is preliminary data.</text>
</comment>
<dbReference type="Proteomes" id="UP001359485">
    <property type="component" value="Unassembled WGS sequence"/>
</dbReference>
<sequence length="157" mass="18271">MASLNDTMESEFHLIYESSTVVPSLTDQTPRPVLRQFSGQFKDFKGYPLAGCLNYVKKGWFMVVPVSGRKMSKIYKGNDAKFGTQFRKQTEEEEIPGKAERTFLLFDRNHNRKMTEILLNGLEHRFLDNNKITFDRWYLPDCERPELLQNLGVGLEV</sequence>
<evidence type="ECO:0000313" key="2">
    <source>
        <dbReference type="Proteomes" id="UP001359485"/>
    </source>
</evidence>
<gene>
    <name evidence="1" type="ORF">RUM44_001983</name>
</gene>
<reference evidence="1 2" key="1">
    <citation type="submission" date="2023-09" db="EMBL/GenBank/DDBJ databases">
        <title>Genomes of two closely related lineages of the louse Polyplax serrata with different host specificities.</title>
        <authorList>
            <person name="Martinu J."/>
            <person name="Tarabai H."/>
            <person name="Stefka J."/>
            <person name="Hypsa V."/>
        </authorList>
    </citation>
    <scope>NUCLEOTIDE SEQUENCE [LARGE SCALE GENOMIC DNA]</scope>
    <source>
        <strain evidence="1">98ZLc_SE</strain>
    </source>
</reference>
<name>A0ABR1ALP5_POLSC</name>
<evidence type="ECO:0000313" key="1">
    <source>
        <dbReference type="EMBL" id="KAK6622176.1"/>
    </source>
</evidence>
<organism evidence="1 2">
    <name type="scientific">Polyplax serrata</name>
    <name type="common">Common mouse louse</name>
    <dbReference type="NCBI Taxonomy" id="468196"/>
    <lineage>
        <taxon>Eukaryota</taxon>
        <taxon>Metazoa</taxon>
        <taxon>Ecdysozoa</taxon>
        <taxon>Arthropoda</taxon>
        <taxon>Hexapoda</taxon>
        <taxon>Insecta</taxon>
        <taxon>Pterygota</taxon>
        <taxon>Neoptera</taxon>
        <taxon>Paraneoptera</taxon>
        <taxon>Psocodea</taxon>
        <taxon>Troctomorpha</taxon>
        <taxon>Phthiraptera</taxon>
        <taxon>Anoplura</taxon>
        <taxon>Polyplacidae</taxon>
        <taxon>Polyplax</taxon>
    </lineage>
</organism>
<protein>
    <submittedName>
        <fullName evidence="1">Uncharacterized protein</fullName>
    </submittedName>
</protein>
<dbReference type="EMBL" id="JAWJWF010000047">
    <property type="protein sequence ID" value="KAK6622176.1"/>
    <property type="molecule type" value="Genomic_DNA"/>
</dbReference>
<accession>A0ABR1ALP5</accession>
<proteinExistence type="predicted"/>